<dbReference type="EMBL" id="JH393258">
    <property type="protein sequence ID" value="EHJ92084.1"/>
    <property type="molecule type" value="Genomic_DNA"/>
</dbReference>
<proteinExistence type="predicted"/>
<organism evidence="1 2">
    <name type="scientific">Vreelandella boliviensis LC1</name>
    <dbReference type="NCBI Taxonomy" id="1072583"/>
    <lineage>
        <taxon>Bacteria</taxon>
        <taxon>Pseudomonadati</taxon>
        <taxon>Pseudomonadota</taxon>
        <taxon>Gammaproteobacteria</taxon>
        <taxon>Oceanospirillales</taxon>
        <taxon>Halomonadaceae</taxon>
        <taxon>Vreelandella</taxon>
    </lineage>
</organism>
<gene>
    <name evidence="1" type="ORF">KUC_2029</name>
</gene>
<reference evidence="1 2" key="1">
    <citation type="submission" date="2011-10" db="EMBL/GenBank/DDBJ databases">
        <authorList>
            <person name="Quillaguamn J."/>
            <person name="Guzmn D."/>
            <person name="Balderrama-Subieta A."/>
            <person name="Cardona-Ortuo C."/>
            <person name="Guevara-Martnez M."/>
            <person name="Callisaya-Quispe N."/>
        </authorList>
    </citation>
    <scope>NUCLEOTIDE SEQUENCE [LARGE SCALE GENOMIC DNA]</scope>
    <source>
        <strain evidence="1 2">LC1</strain>
    </source>
</reference>
<name>A0A7U9GFC6_9GAMM</name>
<evidence type="ECO:0000313" key="1">
    <source>
        <dbReference type="EMBL" id="EHJ92084.1"/>
    </source>
</evidence>
<dbReference type="AlphaFoldDB" id="A0A7U9GFC6"/>
<protein>
    <submittedName>
        <fullName evidence="1">Uncharacterized protein</fullName>
    </submittedName>
</protein>
<accession>A0A7U9GFC6</accession>
<sequence>MSRHFQDTFAAHTQEVFQNQVVCCVSGDIKEVLIPSCDRYLKCVEFFPMPDKKTEYLQRGGLL</sequence>
<dbReference type="Proteomes" id="UP000005756">
    <property type="component" value="Unassembled WGS sequence"/>
</dbReference>
<evidence type="ECO:0000313" key="2">
    <source>
        <dbReference type="Proteomes" id="UP000005756"/>
    </source>
</evidence>